<reference evidence="1 2" key="1">
    <citation type="submission" date="2016-10" db="EMBL/GenBank/DDBJ databases">
        <authorList>
            <person name="de Groot N.N."/>
        </authorList>
    </citation>
    <scope>NUCLEOTIDE SEQUENCE [LARGE SCALE GENOMIC DNA]</scope>
    <source>
        <strain evidence="1 2">DSM 44908</strain>
    </source>
</reference>
<evidence type="ECO:0000313" key="1">
    <source>
        <dbReference type="EMBL" id="SFA60890.1"/>
    </source>
</evidence>
<dbReference type="EMBL" id="FOJN01000016">
    <property type="protein sequence ID" value="SFA60890.1"/>
    <property type="molecule type" value="Genomic_DNA"/>
</dbReference>
<gene>
    <name evidence="1" type="ORF">SAMN05444374_11655</name>
</gene>
<evidence type="ECO:0000313" key="2">
    <source>
        <dbReference type="Proteomes" id="UP000182054"/>
    </source>
</evidence>
<dbReference type="RefSeq" id="WP_068361664.1">
    <property type="nucleotide sequence ID" value="NZ_FOJN01000016.1"/>
</dbReference>
<organism evidence="1 2">
    <name type="scientific">Rhodococcoides kroppenstedtii</name>
    <dbReference type="NCBI Taxonomy" id="293050"/>
    <lineage>
        <taxon>Bacteria</taxon>
        <taxon>Bacillati</taxon>
        <taxon>Actinomycetota</taxon>
        <taxon>Actinomycetes</taxon>
        <taxon>Mycobacteriales</taxon>
        <taxon>Nocardiaceae</taxon>
        <taxon>Rhodococcoides</taxon>
    </lineage>
</organism>
<sequence length="178" mass="19256">MSTTTGADTALDLDAIERRFTADPIPDCRVCHAELEVASMGGGRATEYACPRPYAAGFARLGSPEWKAQSEHYGRSKYTHFRSGDSEVLALVAEVRRLRPRVITGDVEAVTAALDGLPVGSIITTDVDIEWGGDVFHRTQFPNALPTWYLAGGSKSVRSEDIARHQVPITVLREGVGA</sequence>
<dbReference type="GeneID" id="85487314"/>
<accession>A0A1I0UAE9</accession>
<name>A0A1I0UAE9_9NOCA</name>
<dbReference type="AlphaFoldDB" id="A0A1I0UAE9"/>
<dbReference type="Proteomes" id="UP000182054">
    <property type="component" value="Unassembled WGS sequence"/>
</dbReference>
<protein>
    <submittedName>
        <fullName evidence="1">Uncharacterized protein</fullName>
    </submittedName>
</protein>
<proteinExistence type="predicted"/>